<protein>
    <recommendedName>
        <fullName evidence="4">CCHC-type domain-containing protein</fullName>
    </recommendedName>
</protein>
<feature type="compositionally biased region" description="Low complexity" evidence="1">
    <location>
        <begin position="693"/>
        <end position="703"/>
    </location>
</feature>
<feature type="compositionally biased region" description="Low complexity" evidence="1">
    <location>
        <begin position="68"/>
        <end position="90"/>
    </location>
</feature>
<reference evidence="2 3" key="1">
    <citation type="journal article" date="2015" name="Genome Biol. Evol.">
        <title>Comparative Genomics of a Bacterivorous Green Alga Reveals Evolutionary Causalities and Consequences of Phago-Mixotrophic Mode of Nutrition.</title>
        <authorList>
            <person name="Burns J.A."/>
            <person name="Paasch A."/>
            <person name="Narechania A."/>
            <person name="Kim E."/>
        </authorList>
    </citation>
    <scope>NUCLEOTIDE SEQUENCE [LARGE SCALE GENOMIC DNA]</scope>
    <source>
        <strain evidence="2 3">PLY_AMNH</strain>
    </source>
</reference>
<feature type="compositionally biased region" description="Polar residues" evidence="1">
    <location>
        <begin position="148"/>
        <end position="164"/>
    </location>
</feature>
<dbReference type="Proteomes" id="UP001190700">
    <property type="component" value="Unassembled WGS sequence"/>
</dbReference>
<feature type="compositionally biased region" description="Basic and acidic residues" evidence="1">
    <location>
        <begin position="171"/>
        <end position="190"/>
    </location>
</feature>
<sequence>MTDQEVLQRVVRAETARFLAESEAGSLRDRMVEAATTEGEVAEERRLARRRRASLDTPVVCGAGGGQPQHAAGAAEHATSTAEHATQHATRPAEHATRPASHATSSTSHATQHATRPAEHATQHATRPAEHATAPSQHATRLAPHATSGFQHATGASQHATSGGQLALGWKDGKSHAADEESQSRSSDYKDTEDDPGDDPGDDPDGDPTGGAGPSTSTTRLLVVTPQGDSLWVPPGELVTTATLPEITSSRHGLSAALKICDNLGLSPTRYILSGAGGTSFPEIRPLHTTETSTYALLVDRSVAEESIRGTRRPRIPSQWYQCPRRPVVDAFTESEAETYELDGLQAWVEVCAAPWYLAASFGPPPTMQPDPSTFPAPSHRLSADAATFTPTVAHTAVAGPPAGVARAPEDPTAMFTPDDRSYQTAIKNESSLLRGIYKLVEDLPEFPGDHYTKGRAMDDLEEFSVAVNALLEHMTVIAALTTPSFRREAQGRNQLSVSTLLWMVKTAKLAKAQKLYVEEMAPGGSEGEAWKVRYATVPRFMGDLALSVDITTDALKRLKSELLSTRQRSEEKTGAFYTRITTRTATVNFVADVVRGCGKVTKLELLELFWGGLRHSVQVGSKLADLGLDTSHPEQWEDEQRRLGRSDTSAILKVRSVATEIETAKVMEDAVLHDTIARKVALEMGHRQRQVPPRSTPSGRSRWPPRRPALAALTWEPGTAGGDSATAAPVTVSTAATQGSRPAPAVRERPCFACGSLEHLVANCTDEKKLAIWKANAPARLARRPGQVAACVEVIEERVEEDSLNPEELEMMEEVLALADVDVDLYGDLCALCDIMSTEDPAFRSGEPTGAPGQEE</sequence>
<proteinExistence type="predicted"/>
<feature type="compositionally biased region" description="Low complexity" evidence="1">
    <location>
        <begin position="98"/>
        <end position="115"/>
    </location>
</feature>
<evidence type="ECO:0000313" key="2">
    <source>
        <dbReference type="EMBL" id="KAK3252374.1"/>
    </source>
</evidence>
<evidence type="ECO:0000313" key="3">
    <source>
        <dbReference type="Proteomes" id="UP001190700"/>
    </source>
</evidence>
<dbReference type="AlphaFoldDB" id="A0AAE0CDS3"/>
<evidence type="ECO:0008006" key="4">
    <source>
        <dbReference type="Google" id="ProtNLM"/>
    </source>
</evidence>
<comment type="caution">
    <text evidence="2">The sequence shown here is derived from an EMBL/GenBank/DDBJ whole genome shotgun (WGS) entry which is preliminary data.</text>
</comment>
<feature type="compositionally biased region" description="Basic and acidic residues" evidence="1">
    <location>
        <begin position="116"/>
        <end position="130"/>
    </location>
</feature>
<feature type="compositionally biased region" description="Acidic residues" evidence="1">
    <location>
        <begin position="191"/>
        <end position="206"/>
    </location>
</feature>
<name>A0AAE0CDS3_9CHLO</name>
<evidence type="ECO:0000256" key="1">
    <source>
        <dbReference type="SAM" id="MobiDB-lite"/>
    </source>
</evidence>
<feature type="region of interest" description="Disordered" evidence="1">
    <location>
        <begin position="686"/>
        <end position="706"/>
    </location>
</feature>
<gene>
    <name evidence="2" type="ORF">CYMTET_38332</name>
</gene>
<feature type="region of interest" description="Disordered" evidence="1">
    <location>
        <begin position="58"/>
        <end position="219"/>
    </location>
</feature>
<dbReference type="EMBL" id="LGRX02025459">
    <property type="protein sequence ID" value="KAK3252374.1"/>
    <property type="molecule type" value="Genomic_DNA"/>
</dbReference>
<keyword evidence="3" id="KW-1185">Reference proteome</keyword>
<organism evidence="2 3">
    <name type="scientific">Cymbomonas tetramitiformis</name>
    <dbReference type="NCBI Taxonomy" id="36881"/>
    <lineage>
        <taxon>Eukaryota</taxon>
        <taxon>Viridiplantae</taxon>
        <taxon>Chlorophyta</taxon>
        <taxon>Pyramimonadophyceae</taxon>
        <taxon>Pyramimonadales</taxon>
        <taxon>Pyramimonadaceae</taxon>
        <taxon>Cymbomonas</taxon>
    </lineage>
</organism>
<accession>A0AAE0CDS3</accession>